<evidence type="ECO:0000313" key="2">
    <source>
        <dbReference type="Proteomes" id="UP000230363"/>
    </source>
</evidence>
<sequence length="116" mass="13926">MSNFEKNIIENKDISDIIRQVAIERIWLTHELNERIEEEINKDKNINEIDKNVIFEKIKRAFASNLKFAVEKKIMENEGINESDKNSILKFRGEYPLEEIEREIYNKVEEFIKKPL</sequence>
<proteinExistence type="predicted"/>
<evidence type="ECO:0000313" key="1">
    <source>
        <dbReference type="EMBL" id="PIY59599.1"/>
    </source>
</evidence>
<dbReference type="AlphaFoldDB" id="A0A2M7Q8V5"/>
<accession>A0A2M7Q8V5</accession>
<dbReference type="Proteomes" id="UP000230363">
    <property type="component" value="Unassembled WGS sequence"/>
</dbReference>
<organism evidence="1 2">
    <name type="scientific">Candidatus Wolfebacteria bacterium CG_4_10_14_0_8_um_filter_37_11</name>
    <dbReference type="NCBI Taxonomy" id="1975062"/>
    <lineage>
        <taxon>Bacteria</taxon>
        <taxon>Candidatus Wolfeibacteriota</taxon>
    </lineage>
</organism>
<comment type="caution">
    <text evidence="1">The sequence shown here is derived from an EMBL/GenBank/DDBJ whole genome shotgun (WGS) entry which is preliminary data.</text>
</comment>
<protein>
    <submittedName>
        <fullName evidence="1">Uncharacterized protein</fullName>
    </submittedName>
</protein>
<gene>
    <name evidence="1" type="ORF">COY96_00885</name>
</gene>
<dbReference type="EMBL" id="PFKZ01000034">
    <property type="protein sequence ID" value="PIY59599.1"/>
    <property type="molecule type" value="Genomic_DNA"/>
</dbReference>
<reference evidence="2" key="1">
    <citation type="submission" date="2017-09" db="EMBL/GenBank/DDBJ databases">
        <title>Depth-based differentiation of microbial function through sediment-hosted aquifers and enrichment of novel symbionts in the deep terrestrial subsurface.</title>
        <authorList>
            <person name="Probst A.J."/>
            <person name="Ladd B."/>
            <person name="Jarett J.K."/>
            <person name="Geller-Mcgrath D.E."/>
            <person name="Sieber C.M.K."/>
            <person name="Emerson J.B."/>
            <person name="Anantharaman K."/>
            <person name="Thomas B.C."/>
            <person name="Malmstrom R."/>
            <person name="Stieglmeier M."/>
            <person name="Klingl A."/>
            <person name="Woyke T."/>
            <person name="Ryan C.M."/>
            <person name="Banfield J.F."/>
        </authorList>
    </citation>
    <scope>NUCLEOTIDE SEQUENCE [LARGE SCALE GENOMIC DNA]</scope>
</reference>
<name>A0A2M7Q8V5_9BACT</name>